<sequence length="249" mass="27171">MIVIIIGLATAIGSLQYQKQWVAENQEMVSIPVPAHKITANTVIQPSDLTEKKYIKAALGADVMINPHKIIGKAAVTDLYPGELILKNKLKPDIQVLNPGEVFVTVKADNLEQILGGNICRNMIVDVIYTEDSEKPPVLLAENAVVVAVMDENGKSMIEPVAVAQAAVQGITGRERPPKYIMLKVKRQESYEFTRPLNGGHILITQVGEVKPAGNTNPKKEQNVTKPETTSPVKPPEKTTPEKPSDNNQ</sequence>
<dbReference type="EMBL" id="FOYM01000025">
    <property type="protein sequence ID" value="SFR12618.1"/>
    <property type="molecule type" value="Genomic_DNA"/>
</dbReference>
<feature type="domain" description="SAF" evidence="2">
    <location>
        <begin position="29"/>
        <end position="91"/>
    </location>
</feature>
<dbReference type="STRING" id="39060.SAMN05660706_12566"/>
<dbReference type="RefSeq" id="WP_092485704.1">
    <property type="nucleotide sequence ID" value="NZ_FOYM01000025.1"/>
</dbReference>
<feature type="compositionally biased region" description="Basic and acidic residues" evidence="1">
    <location>
        <begin position="235"/>
        <end position="249"/>
    </location>
</feature>
<dbReference type="Proteomes" id="UP000199584">
    <property type="component" value="Unassembled WGS sequence"/>
</dbReference>
<reference evidence="4" key="1">
    <citation type="submission" date="2016-10" db="EMBL/GenBank/DDBJ databases">
        <authorList>
            <person name="Varghese N."/>
            <person name="Submissions S."/>
        </authorList>
    </citation>
    <scope>NUCLEOTIDE SEQUENCE [LARGE SCALE GENOMIC DNA]</scope>
    <source>
        <strain evidence="4">DSM 3669</strain>
    </source>
</reference>
<keyword evidence="4" id="KW-1185">Reference proteome</keyword>
<dbReference type="Pfam" id="PF08666">
    <property type="entry name" value="SAF"/>
    <property type="match status" value="1"/>
</dbReference>
<organism evidence="3 4">
    <name type="scientific">Desulfoscipio geothermicus DSM 3669</name>
    <dbReference type="NCBI Taxonomy" id="1121426"/>
    <lineage>
        <taxon>Bacteria</taxon>
        <taxon>Bacillati</taxon>
        <taxon>Bacillota</taxon>
        <taxon>Clostridia</taxon>
        <taxon>Eubacteriales</taxon>
        <taxon>Desulfallaceae</taxon>
        <taxon>Desulfoscipio</taxon>
    </lineage>
</organism>
<evidence type="ECO:0000313" key="3">
    <source>
        <dbReference type="EMBL" id="SFR12618.1"/>
    </source>
</evidence>
<dbReference type="OrthoDB" id="163768at2"/>
<evidence type="ECO:0000313" key="4">
    <source>
        <dbReference type="Proteomes" id="UP000199584"/>
    </source>
</evidence>
<evidence type="ECO:0000259" key="2">
    <source>
        <dbReference type="SMART" id="SM00858"/>
    </source>
</evidence>
<dbReference type="AlphaFoldDB" id="A0A1I6E549"/>
<dbReference type="SMART" id="SM00858">
    <property type="entry name" value="SAF"/>
    <property type="match status" value="1"/>
</dbReference>
<gene>
    <name evidence="3" type="ORF">SAMN05660706_12566</name>
</gene>
<evidence type="ECO:0000256" key="1">
    <source>
        <dbReference type="SAM" id="MobiDB-lite"/>
    </source>
</evidence>
<dbReference type="InterPro" id="IPR013974">
    <property type="entry name" value="SAF"/>
</dbReference>
<dbReference type="CDD" id="cd11614">
    <property type="entry name" value="SAF_CpaB_FlgA_like"/>
    <property type="match status" value="1"/>
</dbReference>
<protein>
    <submittedName>
        <fullName evidence="3">Pilus assembly protein CpaB</fullName>
    </submittedName>
</protein>
<feature type="region of interest" description="Disordered" evidence="1">
    <location>
        <begin position="209"/>
        <end position="249"/>
    </location>
</feature>
<name>A0A1I6E549_9FIRM</name>
<proteinExistence type="predicted"/>
<accession>A0A1I6E549</accession>